<evidence type="ECO:0000313" key="14">
    <source>
        <dbReference type="Proteomes" id="UP000241890"/>
    </source>
</evidence>
<evidence type="ECO:0000259" key="12">
    <source>
        <dbReference type="Pfam" id="PF03908"/>
    </source>
</evidence>
<feature type="domain" description="Sec20 C-terminal" evidence="12">
    <location>
        <begin position="154"/>
        <end position="243"/>
    </location>
</feature>
<evidence type="ECO:0000256" key="1">
    <source>
        <dbReference type="ARBA" id="ARBA00004163"/>
    </source>
</evidence>
<dbReference type="PANTHER" id="PTHR12825">
    <property type="entry name" value="BNIP1-RELATED"/>
    <property type="match status" value="1"/>
</dbReference>
<gene>
    <name evidence="13" type="ORF">FCC1311_087882</name>
</gene>
<dbReference type="InterPro" id="IPR056173">
    <property type="entry name" value="Sec20_C"/>
</dbReference>
<dbReference type="EMBL" id="BEYU01000125">
    <property type="protein sequence ID" value="GBG32564.1"/>
    <property type="molecule type" value="Genomic_DNA"/>
</dbReference>
<evidence type="ECO:0000256" key="3">
    <source>
        <dbReference type="ARBA" id="ARBA00022692"/>
    </source>
</evidence>
<dbReference type="OrthoDB" id="46868at2759"/>
<comment type="subcellular location">
    <subcellularLocation>
        <location evidence="1">Endoplasmic reticulum membrane</location>
        <topology evidence="1">Single-pass type IV membrane protein</topology>
    </subcellularLocation>
</comment>
<dbReference type="GO" id="GO:0005789">
    <property type="term" value="C:endoplasmic reticulum membrane"/>
    <property type="evidence" value="ECO:0007669"/>
    <property type="project" value="UniProtKB-SubCell"/>
</dbReference>
<evidence type="ECO:0000313" key="13">
    <source>
        <dbReference type="EMBL" id="GBG32564.1"/>
    </source>
</evidence>
<keyword evidence="2" id="KW-0813">Transport</keyword>
<keyword evidence="14" id="KW-1185">Reference proteome</keyword>
<comment type="similarity">
    <text evidence="9">Belongs to the SEC20 family.</text>
</comment>
<comment type="caution">
    <text evidence="13">The sequence shown here is derived from an EMBL/GenBank/DDBJ whole genome shotgun (WGS) entry which is preliminary data.</text>
</comment>
<dbReference type="PANTHER" id="PTHR12825:SF0">
    <property type="entry name" value="VESICLE TRANSPORT PROTEIN SEC20"/>
    <property type="match status" value="1"/>
</dbReference>
<evidence type="ECO:0000256" key="5">
    <source>
        <dbReference type="ARBA" id="ARBA00022892"/>
    </source>
</evidence>
<keyword evidence="5" id="KW-0931">ER-Golgi transport</keyword>
<keyword evidence="4" id="KW-0256">Endoplasmic reticulum</keyword>
<name>A0A2R5GX89_9STRA</name>
<evidence type="ECO:0000256" key="9">
    <source>
        <dbReference type="ARBA" id="ARBA00037934"/>
    </source>
</evidence>
<dbReference type="InParanoid" id="A0A2R5GX89"/>
<dbReference type="Proteomes" id="UP000241890">
    <property type="component" value="Unassembled WGS sequence"/>
</dbReference>
<feature type="region of interest" description="Disordered" evidence="10">
    <location>
        <begin position="110"/>
        <end position="160"/>
    </location>
</feature>
<accession>A0A2R5GX89</accession>
<evidence type="ECO:0000256" key="11">
    <source>
        <dbReference type="SAM" id="Phobius"/>
    </source>
</evidence>
<dbReference type="GO" id="GO:0005484">
    <property type="term" value="F:SNAP receptor activity"/>
    <property type="evidence" value="ECO:0007669"/>
    <property type="project" value="InterPro"/>
</dbReference>
<evidence type="ECO:0000256" key="4">
    <source>
        <dbReference type="ARBA" id="ARBA00022824"/>
    </source>
</evidence>
<organism evidence="13 14">
    <name type="scientific">Hondaea fermentalgiana</name>
    <dbReference type="NCBI Taxonomy" id="2315210"/>
    <lineage>
        <taxon>Eukaryota</taxon>
        <taxon>Sar</taxon>
        <taxon>Stramenopiles</taxon>
        <taxon>Bigyra</taxon>
        <taxon>Labyrinthulomycetes</taxon>
        <taxon>Thraustochytrida</taxon>
        <taxon>Thraustochytriidae</taxon>
        <taxon>Hondaea</taxon>
    </lineage>
</organism>
<keyword evidence="6 11" id="KW-1133">Transmembrane helix</keyword>
<dbReference type="Pfam" id="PF03908">
    <property type="entry name" value="Sec20"/>
    <property type="match status" value="1"/>
</dbReference>
<proteinExistence type="inferred from homology"/>
<keyword evidence="8 11" id="KW-0472">Membrane</keyword>
<evidence type="ECO:0000256" key="10">
    <source>
        <dbReference type="SAM" id="MobiDB-lite"/>
    </source>
</evidence>
<keyword evidence="7" id="KW-0175">Coiled coil</keyword>
<protein>
    <recommendedName>
        <fullName evidence="12">Sec20 C-terminal domain-containing protein</fullName>
    </recommendedName>
</protein>
<dbReference type="InterPro" id="IPR005606">
    <property type="entry name" value="Sec20"/>
</dbReference>
<feature type="compositionally biased region" description="Basic and acidic residues" evidence="10">
    <location>
        <begin position="110"/>
        <end position="124"/>
    </location>
</feature>
<evidence type="ECO:0000256" key="2">
    <source>
        <dbReference type="ARBA" id="ARBA00022448"/>
    </source>
</evidence>
<evidence type="ECO:0000256" key="8">
    <source>
        <dbReference type="ARBA" id="ARBA00023136"/>
    </source>
</evidence>
<sequence>MSGAAGAYAQAETALAEAARRLDAALDAGKHTSSEPAPLTSASTAINGTDLSTLVARAGAAVARLEAAVQAAKVAAEEEDLPQTVREYQAKLRTLGAKVQQERRRLAEAKRAARVASERQHAAERTALLSKSDSNGEESSTRRQMLDQASMLDKSRDVTSSLRRTRETLAREIRRLAETDNVLKDDGKKIQSTYEEYSSYSSAAGRSDAVLKELQHQEWLDKMTIVGGFSFFLLVVIYIVWKRTLGWIVPTSLLTKLWAGANEEDEDAM</sequence>
<feature type="transmembrane region" description="Helical" evidence="11">
    <location>
        <begin position="223"/>
        <end position="241"/>
    </location>
</feature>
<dbReference type="AlphaFoldDB" id="A0A2R5GX89"/>
<evidence type="ECO:0000256" key="6">
    <source>
        <dbReference type="ARBA" id="ARBA00022989"/>
    </source>
</evidence>
<reference evidence="13 14" key="1">
    <citation type="submission" date="2017-12" db="EMBL/GenBank/DDBJ databases">
        <title>Sequencing, de novo assembly and annotation of complete genome of a new Thraustochytrid species, strain FCC1311.</title>
        <authorList>
            <person name="Sedici K."/>
            <person name="Godart F."/>
            <person name="Aiese Cigliano R."/>
            <person name="Sanseverino W."/>
            <person name="Barakat M."/>
            <person name="Ortet P."/>
            <person name="Marechal E."/>
            <person name="Cagnac O."/>
            <person name="Amato A."/>
        </authorList>
    </citation>
    <scope>NUCLEOTIDE SEQUENCE [LARGE SCALE GENOMIC DNA]</scope>
</reference>
<keyword evidence="3 11" id="KW-0812">Transmembrane</keyword>
<dbReference type="GO" id="GO:0006890">
    <property type="term" value="P:retrograde vesicle-mediated transport, Golgi to endoplasmic reticulum"/>
    <property type="evidence" value="ECO:0007669"/>
    <property type="project" value="InterPro"/>
</dbReference>
<dbReference type="GO" id="GO:0031201">
    <property type="term" value="C:SNARE complex"/>
    <property type="evidence" value="ECO:0007669"/>
    <property type="project" value="TreeGrafter"/>
</dbReference>
<evidence type="ECO:0000256" key="7">
    <source>
        <dbReference type="ARBA" id="ARBA00023054"/>
    </source>
</evidence>